<dbReference type="SUPFAM" id="SSF48726">
    <property type="entry name" value="Immunoglobulin"/>
    <property type="match status" value="1"/>
</dbReference>
<dbReference type="InterPro" id="IPR003599">
    <property type="entry name" value="Ig_sub"/>
</dbReference>
<accession>A0ABN8MT69</accession>
<keyword evidence="1" id="KW-0175">Coiled coil</keyword>
<evidence type="ECO:0000313" key="5">
    <source>
        <dbReference type="Proteomes" id="UP001159405"/>
    </source>
</evidence>
<feature type="coiled-coil region" evidence="1">
    <location>
        <begin position="6"/>
        <end position="57"/>
    </location>
</feature>
<feature type="region of interest" description="Disordered" evidence="2">
    <location>
        <begin position="98"/>
        <end position="167"/>
    </location>
</feature>
<comment type="caution">
    <text evidence="4">The sequence shown here is derived from an EMBL/GenBank/DDBJ whole genome shotgun (WGS) entry which is preliminary data.</text>
</comment>
<name>A0ABN8MT69_9CNID</name>
<evidence type="ECO:0000259" key="3">
    <source>
        <dbReference type="PROSITE" id="PS50835"/>
    </source>
</evidence>
<gene>
    <name evidence="4" type="ORF">PLOB_00025048</name>
</gene>
<dbReference type="InterPro" id="IPR036179">
    <property type="entry name" value="Ig-like_dom_sf"/>
</dbReference>
<sequence>ISCHFVAEARSSIENLKRACRSLQNLTQNVLDEEKEMQELINLLQERKMKLRRALSENDNVEPFVEELKVSSKHGKGVNNNGRPLFKRVTGRLLELTRKTKKKKKKKQTDLLTKSPPDESDLFSLDDTEGEMPSVENLNDSEGYIAQTEDRRTEPKPPRRKLGNNGARIEAEMSSSENFAEYISRAEDRRAEHRPPRRKLGNYGAGFETQISRFENSIGSEEYISQAEDPEFQESSKACRSCQLFTMVPLMILRYHLRISMHPKSQTVKEGSRVEFRCTVNKKKAGNLVYYWYKDGVAELGKNDCTLVLDPVELRHFGYYHCFVKYQDSFNKGVTSHRATLDIIPQSRKGMRHKRLSELDMDTTYKITTLLGTKNKFGLGDFKKVAAEFGMTPVQIITLENSDQPGNDVLDFILTTMPDLTVYSFCKPLKGDGFERREIVQELEDHFLVQEETDNASISSIYTTTSESQYYCE</sequence>
<dbReference type="SMART" id="SM00409">
    <property type="entry name" value="IG"/>
    <property type="match status" value="1"/>
</dbReference>
<dbReference type="PROSITE" id="PS50835">
    <property type="entry name" value="IG_LIKE"/>
    <property type="match status" value="1"/>
</dbReference>
<feature type="compositionally biased region" description="Basic and acidic residues" evidence="2">
    <location>
        <begin position="148"/>
        <end position="157"/>
    </location>
</feature>
<organism evidence="4 5">
    <name type="scientific">Porites lobata</name>
    <dbReference type="NCBI Taxonomy" id="104759"/>
    <lineage>
        <taxon>Eukaryota</taxon>
        <taxon>Metazoa</taxon>
        <taxon>Cnidaria</taxon>
        <taxon>Anthozoa</taxon>
        <taxon>Hexacorallia</taxon>
        <taxon>Scleractinia</taxon>
        <taxon>Fungiina</taxon>
        <taxon>Poritidae</taxon>
        <taxon>Porites</taxon>
    </lineage>
</organism>
<dbReference type="Proteomes" id="UP001159405">
    <property type="component" value="Unassembled WGS sequence"/>
</dbReference>
<dbReference type="Pfam" id="PF13927">
    <property type="entry name" value="Ig_3"/>
    <property type="match status" value="1"/>
</dbReference>
<dbReference type="InterPro" id="IPR013783">
    <property type="entry name" value="Ig-like_fold"/>
</dbReference>
<proteinExistence type="predicted"/>
<dbReference type="Gene3D" id="2.60.40.10">
    <property type="entry name" value="Immunoglobulins"/>
    <property type="match status" value="1"/>
</dbReference>
<dbReference type="Gene3D" id="1.10.533.10">
    <property type="entry name" value="Death Domain, Fas"/>
    <property type="match status" value="1"/>
</dbReference>
<evidence type="ECO:0000256" key="1">
    <source>
        <dbReference type="SAM" id="Coils"/>
    </source>
</evidence>
<dbReference type="EMBL" id="CALNXK010000003">
    <property type="protein sequence ID" value="CAH3035218.1"/>
    <property type="molecule type" value="Genomic_DNA"/>
</dbReference>
<feature type="compositionally biased region" description="Acidic residues" evidence="2">
    <location>
        <begin position="118"/>
        <end position="130"/>
    </location>
</feature>
<feature type="non-terminal residue" evidence="4">
    <location>
        <position position="1"/>
    </location>
</feature>
<evidence type="ECO:0000313" key="4">
    <source>
        <dbReference type="EMBL" id="CAH3035218.1"/>
    </source>
</evidence>
<protein>
    <recommendedName>
        <fullName evidence="3">Ig-like domain-containing protein</fullName>
    </recommendedName>
</protein>
<keyword evidence="5" id="KW-1185">Reference proteome</keyword>
<reference evidence="4 5" key="1">
    <citation type="submission" date="2022-05" db="EMBL/GenBank/DDBJ databases">
        <authorList>
            <consortium name="Genoscope - CEA"/>
            <person name="William W."/>
        </authorList>
    </citation>
    <scope>NUCLEOTIDE SEQUENCE [LARGE SCALE GENOMIC DNA]</scope>
</reference>
<dbReference type="InterPro" id="IPR011029">
    <property type="entry name" value="DEATH-like_dom_sf"/>
</dbReference>
<dbReference type="InterPro" id="IPR007110">
    <property type="entry name" value="Ig-like_dom"/>
</dbReference>
<feature type="domain" description="Ig-like" evidence="3">
    <location>
        <begin position="249"/>
        <end position="342"/>
    </location>
</feature>
<evidence type="ECO:0000256" key="2">
    <source>
        <dbReference type="SAM" id="MobiDB-lite"/>
    </source>
</evidence>